<proteinExistence type="predicted"/>
<dbReference type="Pfam" id="PF01904">
    <property type="entry name" value="DUF72"/>
    <property type="match status" value="1"/>
</dbReference>
<dbReference type="Gene3D" id="3.20.20.410">
    <property type="entry name" value="Protein of unknown function UPF0759"/>
    <property type="match status" value="1"/>
</dbReference>
<evidence type="ECO:0008006" key="3">
    <source>
        <dbReference type="Google" id="ProtNLM"/>
    </source>
</evidence>
<sequence length="254" mass="29689">MILVGTSGFSYADWVGPFYPESLSKQDFLTFYSQHFRTCELNFSYYRLPTAQTLERMADKSGGQVEFVLKAHKEMTHERTENAQVFPAFKHALAPLIERCLLGCVLAQFPYSFHCTRENLDYLSYFKDQMESLPVVIEFRNRAWLKESTFAFLKDLHYGFCCVDEPQMPGLLPPVAVATSPIGYVRFHGRNQAKWWQHDDPAERYNYFYSEQELQEWIPKIHALEKVTEKVYVFTNNHPEGKAVQNATRLQELL</sequence>
<dbReference type="AlphaFoldDB" id="A0A081BZE3"/>
<dbReference type="STRING" id="1499967.U27_04665"/>
<dbReference type="InterPro" id="IPR002763">
    <property type="entry name" value="DUF72"/>
</dbReference>
<dbReference type="SUPFAM" id="SSF117396">
    <property type="entry name" value="TM1631-like"/>
    <property type="match status" value="1"/>
</dbReference>
<dbReference type="eggNOG" id="COG1801">
    <property type="taxonomic scope" value="Bacteria"/>
</dbReference>
<dbReference type="Proteomes" id="UP000030661">
    <property type="component" value="Unassembled WGS sequence"/>
</dbReference>
<dbReference type="PANTHER" id="PTHR30348:SF13">
    <property type="entry name" value="UPF0759 PROTEIN YUNF"/>
    <property type="match status" value="1"/>
</dbReference>
<name>A0A081BZE3_VECG1</name>
<dbReference type="EMBL" id="DF820466">
    <property type="protein sequence ID" value="GAK57698.1"/>
    <property type="molecule type" value="Genomic_DNA"/>
</dbReference>
<accession>A0A081BZE3</accession>
<dbReference type="InterPro" id="IPR036520">
    <property type="entry name" value="UPF0759_sf"/>
</dbReference>
<gene>
    <name evidence="1" type="ORF">U27_04665</name>
</gene>
<protein>
    <recommendedName>
        <fullName evidence="3">DUF72 domain-containing protein</fullName>
    </recommendedName>
</protein>
<evidence type="ECO:0000313" key="1">
    <source>
        <dbReference type="EMBL" id="GAK57698.1"/>
    </source>
</evidence>
<dbReference type="PANTHER" id="PTHR30348">
    <property type="entry name" value="UNCHARACTERIZED PROTEIN YECE"/>
    <property type="match status" value="1"/>
</dbReference>
<organism evidence="1 2">
    <name type="scientific">Vecturithrix granuli</name>
    <dbReference type="NCBI Taxonomy" id="1499967"/>
    <lineage>
        <taxon>Bacteria</taxon>
        <taxon>Candidatus Moduliflexota</taxon>
        <taxon>Candidatus Vecturitrichia</taxon>
        <taxon>Candidatus Vecturitrichales</taxon>
        <taxon>Candidatus Vecturitrichaceae</taxon>
        <taxon>Candidatus Vecturithrix</taxon>
    </lineage>
</organism>
<dbReference type="HOGENOM" id="CLU_046519_0_1_0"/>
<reference evidence="1 2" key="1">
    <citation type="journal article" date="2015" name="PeerJ">
        <title>First genomic representation of candidate bacterial phylum KSB3 points to enhanced environmental sensing as a trigger of wastewater bulking.</title>
        <authorList>
            <person name="Sekiguchi Y."/>
            <person name="Ohashi A."/>
            <person name="Parks D.H."/>
            <person name="Yamauchi T."/>
            <person name="Tyson G.W."/>
            <person name="Hugenholtz P."/>
        </authorList>
    </citation>
    <scope>NUCLEOTIDE SEQUENCE [LARGE SCALE GENOMIC DNA]</scope>
</reference>
<evidence type="ECO:0000313" key="2">
    <source>
        <dbReference type="Proteomes" id="UP000030661"/>
    </source>
</evidence>
<keyword evidence="2" id="KW-1185">Reference proteome</keyword>